<dbReference type="InterPro" id="IPR031927">
    <property type="entry name" value="DUF4767"/>
</dbReference>
<feature type="region of interest" description="Disordered" evidence="1">
    <location>
        <begin position="288"/>
        <end position="310"/>
    </location>
</feature>
<proteinExistence type="predicted"/>
<gene>
    <name evidence="4" type="ORF">R0G89_07585</name>
</gene>
<feature type="chain" id="PRO_5043600360" evidence="2">
    <location>
        <begin position="19"/>
        <end position="310"/>
    </location>
</feature>
<reference evidence="4" key="2">
    <citation type="submission" date="2023-10" db="EMBL/GenBank/DDBJ databases">
        <authorList>
            <person name="Khurajog B."/>
        </authorList>
    </citation>
    <scope>NUCLEOTIDE SEQUENCE</scope>
    <source>
        <strain evidence="4">BF9</strain>
    </source>
</reference>
<evidence type="ECO:0000313" key="4">
    <source>
        <dbReference type="EMBL" id="MDV2621596.1"/>
    </source>
</evidence>
<organism evidence="4 5">
    <name type="scientific">Pediococcus acidilactici</name>
    <dbReference type="NCBI Taxonomy" id="1254"/>
    <lineage>
        <taxon>Bacteria</taxon>
        <taxon>Bacillati</taxon>
        <taxon>Bacillota</taxon>
        <taxon>Bacilli</taxon>
        <taxon>Lactobacillales</taxon>
        <taxon>Lactobacillaceae</taxon>
        <taxon>Pediococcus</taxon>
        <taxon>Pediococcus acidilactici group</taxon>
    </lineage>
</organism>
<evidence type="ECO:0000259" key="3">
    <source>
        <dbReference type="Pfam" id="PF15983"/>
    </source>
</evidence>
<dbReference type="RefSeq" id="WP_166481489.1">
    <property type="nucleotide sequence ID" value="NZ_CP050079.1"/>
</dbReference>
<name>A0AAW8YIK7_PEDAC</name>
<comment type="caution">
    <text evidence="4">The sequence shown here is derived from an EMBL/GenBank/DDBJ whole genome shotgun (WGS) entry which is preliminary data.</text>
</comment>
<feature type="signal peptide" evidence="2">
    <location>
        <begin position="1"/>
        <end position="18"/>
    </location>
</feature>
<dbReference type="Proteomes" id="UP001280897">
    <property type="component" value="Unassembled WGS sequence"/>
</dbReference>
<dbReference type="AlphaFoldDB" id="A0AAW8YIK7"/>
<dbReference type="GeneID" id="57366391"/>
<evidence type="ECO:0000256" key="2">
    <source>
        <dbReference type="SAM" id="SignalP"/>
    </source>
</evidence>
<dbReference type="PROSITE" id="PS51257">
    <property type="entry name" value="PROKAR_LIPOPROTEIN"/>
    <property type="match status" value="1"/>
</dbReference>
<dbReference type="Pfam" id="PF15983">
    <property type="entry name" value="DUF4767"/>
    <property type="match status" value="1"/>
</dbReference>
<evidence type="ECO:0000256" key="1">
    <source>
        <dbReference type="SAM" id="MobiDB-lite"/>
    </source>
</evidence>
<dbReference type="EMBL" id="JAWJAV010000004">
    <property type="protein sequence ID" value="MDV2621596.1"/>
    <property type="molecule type" value="Genomic_DNA"/>
</dbReference>
<accession>A0AAW8YIK7</accession>
<sequence length="310" mass="34392">MKKLISIALLTIIPLVLTGCNSNNNQNANRNNTRKSATKIVSKQNRKHINKALSNNSKSTKSTTNWDKNKDVQLADFMASWNQTTQKNYVQCTPKRNTTYTGLHYPNDFADNKTAFNNQKLSAGWSEDGTNKYDVNVVAIYENTNGGATVGGCIYLFAIQDNSPIVYYTEQNQGAPDGLVHFEIAPNDDLTNKFNSIVRSSSNQKNTSSSSKTPEVSPLTFEEGMQILQHSIYKDCLGEDSQLVSNKPQRLVISAFSGARGINYFTLTLEKNNQVRIHAEIGSLEGGPRDQFNAGSHIPEYQTVTRTGSY</sequence>
<reference evidence="4" key="1">
    <citation type="journal article" date="2023" name="PeerJ">
        <title>Selection and evaluation of lactic acid bacteria from chicken feces in Thailand as potential probiotics.</title>
        <authorList>
            <person name="Khurajog B."/>
            <person name="Disastra Y."/>
            <person name="Lawwyne L.D."/>
            <person name="Sirichokchatchawan W."/>
            <person name="Niyomtham W."/>
            <person name="Yindee J."/>
            <person name="Hampson D.J."/>
            <person name="Prapasarakul N."/>
        </authorList>
    </citation>
    <scope>NUCLEOTIDE SEQUENCE</scope>
    <source>
        <strain evidence="4">BF9</strain>
    </source>
</reference>
<protein>
    <submittedName>
        <fullName evidence="4">DUF4767 domain-containing protein</fullName>
    </submittedName>
</protein>
<evidence type="ECO:0000313" key="5">
    <source>
        <dbReference type="Proteomes" id="UP001280897"/>
    </source>
</evidence>
<keyword evidence="2" id="KW-0732">Signal</keyword>
<feature type="domain" description="DUF4767" evidence="3">
    <location>
        <begin position="64"/>
        <end position="198"/>
    </location>
</feature>